<keyword evidence="2" id="KW-1185">Reference proteome</keyword>
<dbReference type="Proteomes" id="UP000215223">
    <property type="component" value="Unassembled WGS sequence"/>
</dbReference>
<evidence type="ECO:0000313" key="1">
    <source>
        <dbReference type="EMBL" id="OXM58923.1"/>
    </source>
</evidence>
<evidence type="ECO:0000313" key="2">
    <source>
        <dbReference type="Proteomes" id="UP000215223"/>
    </source>
</evidence>
<dbReference type="AlphaFoldDB" id="A0A229SJ48"/>
<reference evidence="1 2" key="1">
    <citation type="submission" date="2017-07" db="EMBL/GenBank/DDBJ databases">
        <title>Amycolatopsis thailandensis Genome sequencing and assembly.</title>
        <authorList>
            <person name="Kaur N."/>
            <person name="Mayilraj S."/>
        </authorList>
    </citation>
    <scope>NUCLEOTIDE SEQUENCE [LARGE SCALE GENOMIC DNA]</scope>
    <source>
        <strain evidence="1 2">JCM 16380</strain>
    </source>
</reference>
<dbReference type="EMBL" id="NMQT01000002">
    <property type="protein sequence ID" value="OXM58923.1"/>
    <property type="molecule type" value="Genomic_DNA"/>
</dbReference>
<sequence length="79" mass="9601">MTVSKDFRERLMEIIAEKHYDKCRPLLIEELERTPHEELYQELLDLMKSLRDEGRDHDEEDVAEVAELMTEWAHPEYRV</sequence>
<accession>A0A229SJ48</accession>
<gene>
    <name evidence="1" type="ORF">CFP71_00080</name>
</gene>
<name>A0A229SJ48_9PSEU</name>
<protein>
    <submittedName>
        <fullName evidence="1">Uncharacterized protein</fullName>
    </submittedName>
</protein>
<organism evidence="1 2">
    <name type="scientific">Amycolatopsis thailandensis</name>
    <dbReference type="NCBI Taxonomy" id="589330"/>
    <lineage>
        <taxon>Bacteria</taxon>
        <taxon>Bacillati</taxon>
        <taxon>Actinomycetota</taxon>
        <taxon>Actinomycetes</taxon>
        <taxon>Pseudonocardiales</taxon>
        <taxon>Pseudonocardiaceae</taxon>
        <taxon>Amycolatopsis</taxon>
    </lineage>
</organism>
<comment type="caution">
    <text evidence="1">The sequence shown here is derived from an EMBL/GenBank/DDBJ whole genome shotgun (WGS) entry which is preliminary data.</text>
</comment>
<proteinExistence type="predicted"/>